<reference evidence="1" key="1">
    <citation type="submission" date="2021-01" db="EMBL/GenBank/DDBJ databases">
        <authorList>
            <person name="Corre E."/>
            <person name="Pelletier E."/>
            <person name="Niang G."/>
            <person name="Scheremetjew M."/>
            <person name="Finn R."/>
            <person name="Kale V."/>
            <person name="Holt S."/>
            <person name="Cochrane G."/>
            <person name="Meng A."/>
            <person name="Brown T."/>
            <person name="Cohen L."/>
        </authorList>
    </citation>
    <scope>NUCLEOTIDE SEQUENCE</scope>
    <source>
        <strain evidence="1">CCMP3328</strain>
    </source>
</reference>
<sequence length="99" mass="11375">MHPNLSTNFGEATRRCPAPPKAPVVIGACMFCKIQHTGRVPYTIARPRLPYSYRQDECFRVCLSLLLLTQIQTPAPRPTLKRMHTFAHDVRQSRHCQNM</sequence>
<evidence type="ECO:0000313" key="1">
    <source>
        <dbReference type="EMBL" id="CAD8341981.1"/>
    </source>
</evidence>
<organism evidence="1">
    <name type="scientific">Craspedostauros australis</name>
    <dbReference type="NCBI Taxonomy" id="1486917"/>
    <lineage>
        <taxon>Eukaryota</taxon>
        <taxon>Sar</taxon>
        <taxon>Stramenopiles</taxon>
        <taxon>Ochrophyta</taxon>
        <taxon>Bacillariophyta</taxon>
        <taxon>Bacillariophyceae</taxon>
        <taxon>Bacillariophycidae</taxon>
        <taxon>Naviculales</taxon>
        <taxon>Naviculaceae</taxon>
        <taxon>Craspedostauros</taxon>
    </lineage>
</organism>
<protein>
    <submittedName>
        <fullName evidence="1">Uncharacterized protein</fullName>
    </submittedName>
</protein>
<dbReference type="EMBL" id="HBEF01022815">
    <property type="protein sequence ID" value="CAD8341981.1"/>
    <property type="molecule type" value="Transcribed_RNA"/>
</dbReference>
<proteinExistence type="predicted"/>
<gene>
    <name evidence="1" type="ORF">CAUS1442_LOCUS14116</name>
</gene>
<accession>A0A7R9ZS39</accession>
<name>A0A7R9ZS39_9STRA</name>
<dbReference type="AlphaFoldDB" id="A0A7R9ZS39"/>